<evidence type="ECO:0000256" key="5">
    <source>
        <dbReference type="ARBA" id="ARBA00023136"/>
    </source>
</evidence>
<dbReference type="Proteomes" id="UP000290900">
    <property type="component" value="Unassembled WGS sequence"/>
</dbReference>
<evidence type="ECO:0000256" key="2">
    <source>
        <dbReference type="ARBA" id="ARBA00009561"/>
    </source>
</evidence>
<feature type="chain" id="PRO_5019110125" evidence="7">
    <location>
        <begin position="16"/>
        <end position="344"/>
    </location>
</feature>
<dbReference type="InParanoid" id="A0A448YJ80"/>
<dbReference type="GO" id="GO:0018279">
    <property type="term" value="P:protein N-linked glycosylation via asparagine"/>
    <property type="evidence" value="ECO:0007669"/>
    <property type="project" value="TreeGrafter"/>
</dbReference>
<dbReference type="GO" id="GO:0008250">
    <property type="term" value="C:oligosaccharyltransferase complex"/>
    <property type="evidence" value="ECO:0007669"/>
    <property type="project" value="TreeGrafter"/>
</dbReference>
<evidence type="ECO:0000256" key="6">
    <source>
        <dbReference type="SAM" id="Phobius"/>
    </source>
</evidence>
<dbReference type="STRING" id="13370.A0A448YJ80"/>
<dbReference type="OrthoDB" id="67566at2759"/>
<keyword evidence="9" id="KW-1185">Reference proteome</keyword>
<reference evidence="8 9" key="1">
    <citation type="submission" date="2018-12" db="EMBL/GenBank/DDBJ databases">
        <authorList>
            <person name="Tiukova I."/>
            <person name="Dainat J."/>
        </authorList>
    </citation>
    <scope>NUCLEOTIDE SEQUENCE [LARGE SCALE GENOMIC DNA]</scope>
</reference>
<dbReference type="AlphaFoldDB" id="A0A448YJ80"/>
<proteinExistence type="inferred from homology"/>
<dbReference type="Pfam" id="PF04756">
    <property type="entry name" value="OST3_OST6"/>
    <property type="match status" value="1"/>
</dbReference>
<dbReference type="Gene3D" id="3.40.30.10">
    <property type="entry name" value="Glutaredoxin"/>
    <property type="match status" value="1"/>
</dbReference>
<dbReference type="InterPro" id="IPR021149">
    <property type="entry name" value="OligosaccharylTrfase_OST3/OST6"/>
</dbReference>
<keyword evidence="7" id="KW-0732">Signal</keyword>
<dbReference type="PANTHER" id="PTHR12692">
    <property type="entry name" value="DOLICHYL-DIPHOSPHOOLIGOSACCHARIDE--PROTEIN GLYCOSYLTRANSFERASE-RELATED"/>
    <property type="match status" value="1"/>
</dbReference>
<gene>
    <name evidence="8" type="ORF">BRENAR_LOCUS1739</name>
</gene>
<evidence type="ECO:0000256" key="1">
    <source>
        <dbReference type="ARBA" id="ARBA00004477"/>
    </source>
</evidence>
<evidence type="ECO:0000313" key="8">
    <source>
        <dbReference type="EMBL" id="VEU21004.1"/>
    </source>
</evidence>
<name>A0A448YJ80_BRENA</name>
<sequence>MRLLPLLSLASLCCAALTRDELDERASKSPNNVILVQEDEFEKVFDKEGGRDYFMVTVLTASHSESSCDLCKTVQPIFEEVAYTVGKKQPNSNIYFIHVDVHENLANMKNFGVRSVPQLWIYPPFELVYKGDDSDPYDSRILYPESINITSEHYEFPVSSEIPAKDLELSYAKFVSNVCQVDVHIDKGVEWQTLVKSFVAFTVVFRLIKKRSGSIASLLTDWKVYCCLFMALIYINLSGLNFCMQRAVPFLTRSRTGAIQWMAGGTQYQQGTEMIISIAFQATFSLILIVLLEGPVYLDGGNKGLAMSIAGVALFLLYNTFTTAYLAKDHEYPYNAFEMFSQTL</sequence>
<feature type="transmembrane region" description="Helical" evidence="6">
    <location>
        <begin position="274"/>
        <end position="292"/>
    </location>
</feature>
<keyword evidence="3 6" id="KW-0812">Transmembrane</keyword>
<accession>A0A448YJ80</accession>
<dbReference type="PANTHER" id="PTHR12692:SF3">
    <property type="entry name" value="DOLICHYL-DIPHOSPHOOLIGOSACCHARIDE--PROTEIN GLYCOSYLTRANSFERASE SUBUNIT OST6"/>
    <property type="match status" value="1"/>
</dbReference>
<comment type="similarity">
    <text evidence="2">Belongs to the OST3/OST6 family.</text>
</comment>
<dbReference type="SUPFAM" id="SSF52833">
    <property type="entry name" value="Thioredoxin-like"/>
    <property type="match status" value="1"/>
</dbReference>
<keyword evidence="5 6" id="KW-0472">Membrane</keyword>
<feature type="transmembrane region" description="Helical" evidence="6">
    <location>
        <begin position="222"/>
        <end position="243"/>
    </location>
</feature>
<keyword evidence="4 6" id="KW-1133">Transmembrane helix</keyword>
<evidence type="ECO:0000256" key="3">
    <source>
        <dbReference type="ARBA" id="ARBA00022692"/>
    </source>
</evidence>
<feature type="transmembrane region" description="Helical" evidence="6">
    <location>
        <begin position="304"/>
        <end position="327"/>
    </location>
</feature>
<protein>
    <submittedName>
        <fullName evidence="8">DEKNAAC101932</fullName>
    </submittedName>
</protein>
<dbReference type="EMBL" id="CAACVR010000009">
    <property type="protein sequence ID" value="VEU21004.1"/>
    <property type="molecule type" value="Genomic_DNA"/>
</dbReference>
<dbReference type="InterPro" id="IPR036249">
    <property type="entry name" value="Thioredoxin-like_sf"/>
</dbReference>
<comment type="subcellular location">
    <subcellularLocation>
        <location evidence="1">Endoplasmic reticulum membrane</location>
        <topology evidence="1">Multi-pass membrane protein</topology>
    </subcellularLocation>
</comment>
<dbReference type="FunCoup" id="A0A448YJ80">
    <property type="interactions" value="116"/>
</dbReference>
<evidence type="ECO:0000256" key="7">
    <source>
        <dbReference type="SAM" id="SignalP"/>
    </source>
</evidence>
<evidence type="ECO:0000313" key="9">
    <source>
        <dbReference type="Proteomes" id="UP000290900"/>
    </source>
</evidence>
<evidence type="ECO:0000256" key="4">
    <source>
        <dbReference type="ARBA" id="ARBA00022989"/>
    </source>
</evidence>
<organism evidence="8 9">
    <name type="scientific">Brettanomyces naardenensis</name>
    <name type="common">Yeast</name>
    <dbReference type="NCBI Taxonomy" id="13370"/>
    <lineage>
        <taxon>Eukaryota</taxon>
        <taxon>Fungi</taxon>
        <taxon>Dikarya</taxon>
        <taxon>Ascomycota</taxon>
        <taxon>Saccharomycotina</taxon>
        <taxon>Pichiomycetes</taxon>
        <taxon>Pichiales</taxon>
        <taxon>Pichiaceae</taxon>
        <taxon>Brettanomyces</taxon>
    </lineage>
</organism>
<feature type="signal peptide" evidence="7">
    <location>
        <begin position="1"/>
        <end position="15"/>
    </location>
</feature>
<dbReference type="CDD" id="cd02947">
    <property type="entry name" value="TRX_family"/>
    <property type="match status" value="1"/>
</dbReference>